<protein>
    <submittedName>
        <fullName evidence="2">Uncharacterized protein</fullName>
    </submittedName>
</protein>
<evidence type="ECO:0000313" key="3">
    <source>
        <dbReference type="Proteomes" id="UP000184368"/>
    </source>
</evidence>
<dbReference type="Proteomes" id="UP000184368">
    <property type="component" value="Unassembled WGS sequence"/>
</dbReference>
<dbReference type="AlphaFoldDB" id="A0A1M5E2G8"/>
<evidence type="ECO:0000256" key="1">
    <source>
        <dbReference type="SAM" id="SignalP"/>
    </source>
</evidence>
<feature type="chain" id="PRO_5013064583" evidence="1">
    <location>
        <begin position="26"/>
        <end position="77"/>
    </location>
</feature>
<evidence type="ECO:0000313" key="2">
    <source>
        <dbReference type="EMBL" id="SHF73458.1"/>
    </source>
</evidence>
<keyword evidence="1" id="KW-0732">Signal</keyword>
<keyword evidence="3" id="KW-1185">Reference proteome</keyword>
<sequence>MKKKSMFFSMVLLASLCSAPSMVHAQRGNNGNSHGNANGHDAPIDGGLSLLLAAGIGAGAKKAYDKRKAKLQEGAAD</sequence>
<organism evidence="2 3">
    <name type="scientific">Cnuella takakiae</name>
    <dbReference type="NCBI Taxonomy" id="1302690"/>
    <lineage>
        <taxon>Bacteria</taxon>
        <taxon>Pseudomonadati</taxon>
        <taxon>Bacteroidota</taxon>
        <taxon>Chitinophagia</taxon>
        <taxon>Chitinophagales</taxon>
        <taxon>Chitinophagaceae</taxon>
        <taxon>Cnuella</taxon>
    </lineage>
</organism>
<gene>
    <name evidence="2" type="ORF">SAMN05444008_111180</name>
</gene>
<proteinExistence type="predicted"/>
<dbReference type="EMBL" id="FQUO01000011">
    <property type="protein sequence ID" value="SHF73458.1"/>
    <property type="molecule type" value="Genomic_DNA"/>
</dbReference>
<dbReference type="InterPro" id="IPR058207">
    <property type="entry name" value="PID_CTERM"/>
</dbReference>
<reference evidence="2 3" key="1">
    <citation type="submission" date="2016-11" db="EMBL/GenBank/DDBJ databases">
        <authorList>
            <person name="Jaros S."/>
            <person name="Januszkiewicz K."/>
            <person name="Wedrychowicz H."/>
        </authorList>
    </citation>
    <scope>NUCLEOTIDE SEQUENCE [LARGE SCALE GENOMIC DNA]</scope>
    <source>
        <strain evidence="2 3">DSM 26897</strain>
    </source>
</reference>
<dbReference type="RefSeq" id="WP_073044751.1">
    <property type="nucleotide sequence ID" value="NZ_FQUO01000011.1"/>
</dbReference>
<dbReference type="NCBIfam" id="NF046080">
    <property type="entry name" value="PID_CTERM"/>
    <property type="match status" value="1"/>
</dbReference>
<feature type="signal peptide" evidence="1">
    <location>
        <begin position="1"/>
        <end position="25"/>
    </location>
</feature>
<accession>A0A1M5E2G8</accession>
<name>A0A1M5E2G8_9BACT</name>